<name>B9BRR7_9BURK</name>
<organism evidence="1 2">
    <name type="scientific">Burkholderia multivorans CGD2</name>
    <dbReference type="NCBI Taxonomy" id="513052"/>
    <lineage>
        <taxon>Bacteria</taxon>
        <taxon>Pseudomonadati</taxon>
        <taxon>Pseudomonadota</taxon>
        <taxon>Betaproteobacteria</taxon>
        <taxon>Burkholderiales</taxon>
        <taxon>Burkholderiaceae</taxon>
        <taxon>Burkholderia</taxon>
        <taxon>Burkholderia cepacia complex</taxon>
    </lineage>
</organism>
<gene>
    <name evidence="1" type="ORF">BURMUCGD2_4083</name>
</gene>
<accession>B9BRR7</accession>
<proteinExistence type="predicted"/>
<reference evidence="1 2" key="1">
    <citation type="journal article" date="2012" name="J. Bacteriol.">
        <title>Draft Genome Sequence Determination for Cystic Fibrosis and Chronic Granulomatous Disease Burkholderia multivorans Isolates.</title>
        <authorList>
            <person name="Varga J.J."/>
            <person name="Losada L."/>
            <person name="Zelazny A.M."/>
            <person name="Brinkac L."/>
            <person name="Harkins D."/>
            <person name="Radune D."/>
            <person name="Hostetler J."/>
            <person name="Sampaio E.P."/>
            <person name="Ronning C.M."/>
            <person name="Nierman W.C."/>
            <person name="Greenberg D.E."/>
            <person name="Holland S.M."/>
            <person name="Goldberg J.B."/>
        </authorList>
    </citation>
    <scope>NUCLEOTIDE SEQUENCE [LARGE SCALE GENOMIC DNA]</scope>
    <source>
        <strain evidence="1 2">CGD2</strain>
    </source>
</reference>
<protein>
    <submittedName>
        <fullName evidence="1">Uncharacterized protein</fullName>
    </submittedName>
</protein>
<sequence>MTKQIGRQFGSGAGVGQRSGHRYLGWAARRAADRLAGRPDRGQAAMI</sequence>
<evidence type="ECO:0000313" key="1">
    <source>
        <dbReference type="EMBL" id="EEE06488.1"/>
    </source>
</evidence>
<evidence type="ECO:0000313" key="2">
    <source>
        <dbReference type="Proteomes" id="UP000004535"/>
    </source>
</evidence>
<dbReference type="EMBL" id="ACFC01000006">
    <property type="protein sequence ID" value="EEE06488.1"/>
    <property type="molecule type" value="Genomic_DNA"/>
</dbReference>
<dbReference type="AlphaFoldDB" id="B9BRR7"/>
<comment type="caution">
    <text evidence="1">The sequence shown here is derived from an EMBL/GenBank/DDBJ whole genome shotgun (WGS) entry which is preliminary data.</text>
</comment>
<dbReference type="Proteomes" id="UP000004535">
    <property type="component" value="Unassembled WGS sequence"/>
</dbReference>